<accession>A0A0F9DR62</accession>
<sequence>ARGNALIDAANASLDAAGKLGAGTPTPNAPFEVAGGLPGDVGGFPSGIAHVRNISAAENANSVLTGHNSFGGNKQLWYLGSTSGSNDDIALINRQNGAVKIDGKQIQLIGGQKIKGTTVADADHSLLVNEYLIAYTSITITRTVNLPAVASLPANSVFVVKDESGSLTPTIKITIDPNLAETIDGVASIDMITPYEAVEFYTNSTATAWFTK</sequence>
<dbReference type="AlphaFoldDB" id="A0A0F9DR62"/>
<gene>
    <name evidence="1" type="ORF">LCGC14_2166650</name>
</gene>
<evidence type="ECO:0008006" key="2">
    <source>
        <dbReference type="Google" id="ProtNLM"/>
    </source>
</evidence>
<name>A0A0F9DR62_9ZZZZ</name>
<proteinExistence type="predicted"/>
<feature type="non-terminal residue" evidence="1">
    <location>
        <position position="1"/>
    </location>
</feature>
<dbReference type="EMBL" id="LAZR01027894">
    <property type="protein sequence ID" value="KKL64273.1"/>
    <property type="molecule type" value="Genomic_DNA"/>
</dbReference>
<reference evidence="1" key="1">
    <citation type="journal article" date="2015" name="Nature">
        <title>Complex archaea that bridge the gap between prokaryotes and eukaryotes.</title>
        <authorList>
            <person name="Spang A."/>
            <person name="Saw J.H."/>
            <person name="Jorgensen S.L."/>
            <person name="Zaremba-Niedzwiedzka K."/>
            <person name="Martijn J."/>
            <person name="Lind A.E."/>
            <person name="van Eijk R."/>
            <person name="Schleper C."/>
            <person name="Guy L."/>
            <person name="Ettema T.J."/>
        </authorList>
    </citation>
    <scope>NUCLEOTIDE SEQUENCE</scope>
</reference>
<protein>
    <recommendedName>
        <fullName evidence="2">Major tropism determinant N-terminal domain-containing protein</fullName>
    </recommendedName>
</protein>
<organism evidence="1">
    <name type="scientific">marine sediment metagenome</name>
    <dbReference type="NCBI Taxonomy" id="412755"/>
    <lineage>
        <taxon>unclassified sequences</taxon>
        <taxon>metagenomes</taxon>
        <taxon>ecological metagenomes</taxon>
    </lineage>
</organism>
<evidence type="ECO:0000313" key="1">
    <source>
        <dbReference type="EMBL" id="KKL64273.1"/>
    </source>
</evidence>
<comment type="caution">
    <text evidence="1">The sequence shown here is derived from an EMBL/GenBank/DDBJ whole genome shotgun (WGS) entry which is preliminary data.</text>
</comment>